<evidence type="ECO:0000259" key="10">
    <source>
        <dbReference type="Pfam" id="PF18741"/>
    </source>
</evidence>
<comment type="caution">
    <text evidence="11">The sequence shown here is derived from an EMBL/GenBank/DDBJ whole genome shotgun (WGS) entry which is preliminary data.</text>
</comment>
<dbReference type="EMBL" id="CAACYD010000005">
    <property type="protein sequence ID" value="VFA81753.1"/>
    <property type="molecule type" value="Genomic_DNA"/>
</dbReference>
<accession>A0ABD7UYJ0</accession>
<dbReference type="GO" id="GO:0005524">
    <property type="term" value="F:ATP binding"/>
    <property type="evidence" value="ECO:0007669"/>
    <property type="project" value="UniProtKB-KW"/>
</dbReference>
<comment type="similarity">
    <text evidence="1">Belongs to the DNA2/NAM7 helicase family.</text>
</comment>
<feature type="coiled-coil region" evidence="6">
    <location>
        <begin position="449"/>
        <end position="476"/>
    </location>
</feature>
<dbReference type="Gene3D" id="3.40.960.10">
    <property type="entry name" value="VSR Endonuclease"/>
    <property type="match status" value="1"/>
</dbReference>
<dbReference type="InterPro" id="IPR041677">
    <property type="entry name" value="DNA2/NAM7_AAA_11"/>
</dbReference>
<sequence length="1607" mass="178082">MQFLREMVKARTRPVLRVEDHEDYHWLFPGSAPFQIDRAATAGDVVVRAPRVHLEDPPEFPRELLQWVDNPAAAHRSDTPGPQFREPTGDSTTSATEVAKARAKYQRWYERWTAWAQTDRQRRPHFELYQALTDMMHELAARPESVELVVASGLLSLPPRMADGDRINTHLVTQAATIERDETSGDLLVKFVDLSSPRLEDSELLTGIDIFDQSGSRTLYAQLKESTSPLDESIQVFLKTWASRALGLEIPVTDALEPPSNVTDVALALAPALVLRKRGAFALVEYYNQMIHQAEEPSAKTPLGLAQLVTAIEADERVRWLESTGATAPRELAEDPLFPLPANAEQSKIIERLGGDSGVVVEGPPGTGKTHTIANLMSALLARGQRVLVTSEKSQALQVLRDKLPPDMQELCVSITDLSRGGSQELNQSVATIAERKTSFIPEAADRTIADLTDKREQARARRAKTLEAIVALREAETYKHPEVAPGYRGTLASIVRRLEERREKCAWLPGPLYDAEPPLAPSEFRELTRLLALQTAEHRSRAAQTLPPLDNLLPAADRMTSLFEAVQRPPLELPAQTRGLVAIIEDVDSSTAEQVLADCDALREAAEAVRALPVVYQQLADRVLAGELDHLWARVQDLDAHVQEATAYDQAVGSAVIDAPAVSRRVLDVVQAWLARLQDGAEWRGRFRRCAEQKAYDELELGLTVDGEPVRRAEELEIAVAHLKALDAVGTARRILADLGVELAADASRTAQVNDLVTVRRHIASIEKLQARCRALTDTLHRSTNRQLTISSVHEAETLSQAASAITLELQRRAARQELDAITTSLGSAFGSVPAPEATELTESVRAASADRFGHAVTAYLAAQQQQREYQACEALAQRVRAAAPNLLDSLEQQLSDPELGTRLDNIADAWHWRRAYDWVEKQRTPGREAKLSAELDAATADISSLTAKLAAEKAWKSCLERMSAGEVTALQAYRDHIRAIGKGTGKHAERFRQAARMAMQEAQSAVPAWVMPTQQVLASIPPQQGVFDVVIVDEASQVDITHLYLLWLAPRVIVVGDDKQCTPSEIALGSLEDVFARLDSYLGDLPEHVRNTFTPRSSLFSLLRSRFGQVVRLREHFRSMPEIIDWSSRQFYQDAPLVPVRQFGADRLPPLRTTYVDGATVTVTSSSLVNAAEAAAIADQVRACLDDSQYDGKTMGVVVLQGQKQVDEIRDALRGKISDDEWEERRFRVGTPPDFQGDERDVIFLSLVVAPNHRFTSLTRTEFEQRFNVGASRAKDQMWLFHSVTLDELRAGDLRKSLLEHMTARPATATEPVPENVSDDVRDPRFESLFEQRVFNEIVARGYHVNPQVPVNNRHIDLMVTGSASRLAVECDGDAFESTPEQLRDDLERENELRRCGWTFWRVRESEFYADRTQAMASLWTELDRLGIKPGERIPDDEPPVTTVVPTPTPDNEKDEGQAETAPTVDTGPVERQQISPTVPEPPVVPPVVTPGPIDHGRSEKKDLTLHPVVGINARDDLLRRSAAEPAPVDPQPPVAPRDHDALGKVLVAAAWASVPLTMERACHISKLDERETREVLNGLVADGQLDEVTKAGVVQWVRSRGASR</sequence>
<dbReference type="GeneID" id="60748739"/>
<dbReference type="Pfam" id="PF18741">
    <property type="entry name" value="MTES_1575"/>
    <property type="match status" value="1"/>
</dbReference>
<evidence type="ECO:0000313" key="11">
    <source>
        <dbReference type="EMBL" id="VFA81753.1"/>
    </source>
</evidence>
<dbReference type="SUPFAM" id="SSF52540">
    <property type="entry name" value="P-loop containing nucleoside triphosphate hydrolases"/>
    <property type="match status" value="1"/>
</dbReference>
<feature type="region of interest" description="Disordered" evidence="7">
    <location>
        <begin position="1432"/>
        <end position="1502"/>
    </location>
</feature>
<keyword evidence="3" id="KW-0378">Hydrolase</keyword>
<feature type="region of interest" description="Disordered" evidence="7">
    <location>
        <begin position="73"/>
        <end position="96"/>
    </location>
</feature>
<feature type="domain" description="DNA2/NAM7 helicase helicase" evidence="8">
    <location>
        <begin position="343"/>
        <end position="445"/>
    </location>
</feature>
<dbReference type="Pfam" id="PF13086">
    <property type="entry name" value="AAA_11"/>
    <property type="match status" value="1"/>
</dbReference>
<proteinExistence type="inferred from homology"/>
<keyword evidence="2" id="KW-0547">Nucleotide-binding</keyword>
<dbReference type="Pfam" id="PF13087">
    <property type="entry name" value="AAA_12"/>
    <property type="match status" value="1"/>
</dbReference>
<dbReference type="InterPro" id="IPR027417">
    <property type="entry name" value="P-loop_NTPase"/>
</dbReference>
<evidence type="ECO:0000256" key="4">
    <source>
        <dbReference type="ARBA" id="ARBA00022806"/>
    </source>
</evidence>
<reference evidence="11 12" key="1">
    <citation type="submission" date="2019-02" db="EMBL/GenBank/DDBJ databases">
        <authorList>
            <consortium name="Pathogen Informatics"/>
        </authorList>
    </citation>
    <scope>NUCLEOTIDE SEQUENCE [LARGE SCALE GENOMIC DNA]</scope>
    <source>
        <strain evidence="11 12">3012STDY6756503</strain>
    </source>
</reference>
<evidence type="ECO:0000256" key="3">
    <source>
        <dbReference type="ARBA" id="ARBA00022801"/>
    </source>
</evidence>
<name>A0ABD7UYJ0_9ACTN</name>
<gene>
    <name evidence="11" type="ORF">NCTC8139_00695</name>
</gene>
<evidence type="ECO:0000313" key="12">
    <source>
        <dbReference type="Proteomes" id="UP000360750"/>
    </source>
</evidence>
<keyword evidence="6" id="KW-0175">Coiled coil</keyword>
<dbReference type="InterPro" id="IPR049468">
    <property type="entry name" value="Restrct_endonuc-II-like_dom"/>
</dbReference>
<dbReference type="Gene3D" id="3.40.50.300">
    <property type="entry name" value="P-loop containing nucleotide triphosphate hydrolases"/>
    <property type="match status" value="3"/>
</dbReference>
<dbReference type="InterPro" id="IPR041679">
    <property type="entry name" value="DNA2/NAM7-like_C"/>
</dbReference>
<feature type="domain" description="Restriction endonuclease type II-like" evidence="10">
    <location>
        <begin position="1332"/>
        <end position="1425"/>
    </location>
</feature>
<evidence type="ECO:0000259" key="8">
    <source>
        <dbReference type="Pfam" id="PF13086"/>
    </source>
</evidence>
<dbReference type="GO" id="GO:0016787">
    <property type="term" value="F:hydrolase activity"/>
    <property type="evidence" value="ECO:0007669"/>
    <property type="project" value="UniProtKB-KW"/>
</dbReference>
<feature type="domain" description="DNA2/NAM7 helicase-like C-terminal" evidence="9">
    <location>
        <begin position="1099"/>
        <end position="1283"/>
    </location>
</feature>
<evidence type="ECO:0000256" key="1">
    <source>
        <dbReference type="ARBA" id="ARBA00007913"/>
    </source>
</evidence>
<evidence type="ECO:0000256" key="5">
    <source>
        <dbReference type="ARBA" id="ARBA00022840"/>
    </source>
</evidence>
<protein>
    <submittedName>
        <fullName evidence="11">DNA helicase</fullName>
    </submittedName>
</protein>
<keyword evidence="4 11" id="KW-0347">Helicase</keyword>
<dbReference type="RefSeq" id="WP_131733818.1">
    <property type="nucleotide sequence ID" value="NZ_CAACYD010000005.1"/>
</dbReference>
<evidence type="ECO:0000259" key="9">
    <source>
        <dbReference type="Pfam" id="PF13087"/>
    </source>
</evidence>
<dbReference type="CDD" id="cd18808">
    <property type="entry name" value="SF1_C_Upf1"/>
    <property type="match status" value="1"/>
</dbReference>
<dbReference type="InterPro" id="IPR047187">
    <property type="entry name" value="SF1_C_Upf1"/>
</dbReference>
<dbReference type="InterPro" id="IPR050534">
    <property type="entry name" value="Coronavir_polyprotein_1ab"/>
</dbReference>
<dbReference type="PANTHER" id="PTHR43788:SF8">
    <property type="entry name" value="DNA-BINDING PROTEIN SMUBP-2"/>
    <property type="match status" value="1"/>
</dbReference>
<evidence type="ECO:0000256" key="2">
    <source>
        <dbReference type="ARBA" id="ARBA00022741"/>
    </source>
</evidence>
<keyword evidence="5" id="KW-0067">ATP-binding</keyword>
<organism evidence="11 12">
    <name type="scientific">Gordonia paraffinivorans</name>
    <dbReference type="NCBI Taxonomy" id="175628"/>
    <lineage>
        <taxon>Bacteria</taxon>
        <taxon>Bacillati</taxon>
        <taxon>Actinomycetota</taxon>
        <taxon>Actinomycetes</taxon>
        <taxon>Mycobacteriales</taxon>
        <taxon>Gordoniaceae</taxon>
        <taxon>Gordonia</taxon>
    </lineage>
</organism>
<evidence type="ECO:0000256" key="7">
    <source>
        <dbReference type="SAM" id="MobiDB-lite"/>
    </source>
</evidence>
<dbReference type="GO" id="GO:0004386">
    <property type="term" value="F:helicase activity"/>
    <property type="evidence" value="ECO:0007669"/>
    <property type="project" value="UniProtKB-KW"/>
</dbReference>
<feature type="compositionally biased region" description="Pro residues" evidence="7">
    <location>
        <begin position="1481"/>
        <end position="1492"/>
    </location>
</feature>
<evidence type="ECO:0000256" key="6">
    <source>
        <dbReference type="SAM" id="Coils"/>
    </source>
</evidence>
<dbReference type="Proteomes" id="UP000360750">
    <property type="component" value="Unassembled WGS sequence"/>
</dbReference>
<dbReference type="PANTHER" id="PTHR43788">
    <property type="entry name" value="DNA2/NAM7 HELICASE FAMILY MEMBER"/>
    <property type="match status" value="1"/>
</dbReference>